<feature type="domain" description="Serine aminopeptidase S33" evidence="1">
    <location>
        <begin position="23"/>
        <end position="265"/>
    </location>
</feature>
<dbReference type="GO" id="GO:0016787">
    <property type="term" value="F:hydrolase activity"/>
    <property type="evidence" value="ECO:0007669"/>
    <property type="project" value="UniProtKB-KW"/>
</dbReference>
<reference evidence="2 3" key="1">
    <citation type="submission" date="2024-06" db="EMBL/GenBank/DDBJ databases">
        <title>The Natural Products Discovery Center: Release of the First 8490 Sequenced Strains for Exploring Actinobacteria Biosynthetic Diversity.</title>
        <authorList>
            <person name="Kalkreuter E."/>
            <person name="Kautsar S.A."/>
            <person name="Yang D."/>
            <person name="Bader C.D."/>
            <person name="Teijaro C.N."/>
            <person name="Fluegel L."/>
            <person name="Davis C.M."/>
            <person name="Simpson J.R."/>
            <person name="Lauterbach L."/>
            <person name="Steele A.D."/>
            <person name="Gui C."/>
            <person name="Meng S."/>
            <person name="Li G."/>
            <person name="Viehrig K."/>
            <person name="Ye F."/>
            <person name="Su P."/>
            <person name="Kiefer A.F."/>
            <person name="Nichols A."/>
            <person name="Cepeda A.J."/>
            <person name="Yan W."/>
            <person name="Fan B."/>
            <person name="Jiang Y."/>
            <person name="Adhikari A."/>
            <person name="Zheng C.-J."/>
            <person name="Schuster L."/>
            <person name="Cowan T.M."/>
            <person name="Smanski M.J."/>
            <person name="Chevrette M.G."/>
            <person name="De Carvalho L.P.S."/>
            <person name="Shen B."/>
        </authorList>
    </citation>
    <scope>NUCLEOTIDE SEQUENCE [LARGE SCALE GENOMIC DNA]</scope>
    <source>
        <strain evidence="2 3">NPDC050403</strain>
    </source>
</reference>
<evidence type="ECO:0000313" key="3">
    <source>
        <dbReference type="Proteomes" id="UP001551695"/>
    </source>
</evidence>
<dbReference type="EMBL" id="JBFAKC010000005">
    <property type="protein sequence ID" value="MEV0708781.1"/>
    <property type="molecule type" value="Genomic_DNA"/>
</dbReference>
<protein>
    <submittedName>
        <fullName evidence="2">Alpha/beta fold hydrolase</fullName>
    </submittedName>
</protein>
<dbReference type="SUPFAM" id="SSF53474">
    <property type="entry name" value="alpha/beta-Hydrolases"/>
    <property type="match status" value="1"/>
</dbReference>
<keyword evidence="3" id="KW-1185">Reference proteome</keyword>
<dbReference type="PANTHER" id="PTHR11614">
    <property type="entry name" value="PHOSPHOLIPASE-RELATED"/>
    <property type="match status" value="1"/>
</dbReference>
<comment type="caution">
    <text evidence="2">The sequence shown here is derived from an EMBL/GenBank/DDBJ whole genome shotgun (WGS) entry which is preliminary data.</text>
</comment>
<dbReference type="InterPro" id="IPR051044">
    <property type="entry name" value="MAG_DAG_Lipase"/>
</dbReference>
<evidence type="ECO:0000313" key="2">
    <source>
        <dbReference type="EMBL" id="MEV0708781.1"/>
    </source>
</evidence>
<proteinExistence type="predicted"/>
<accession>A0ABV3FUC3</accession>
<evidence type="ECO:0000259" key="1">
    <source>
        <dbReference type="Pfam" id="PF12146"/>
    </source>
</evidence>
<dbReference type="RefSeq" id="WP_355087195.1">
    <property type="nucleotide sequence ID" value="NZ_JBEXKW010000030.1"/>
</dbReference>
<keyword evidence="2" id="KW-0378">Hydrolase</keyword>
<organism evidence="2 3">
    <name type="scientific">Nocardia aurea</name>
    <dbReference type="NCBI Taxonomy" id="2144174"/>
    <lineage>
        <taxon>Bacteria</taxon>
        <taxon>Bacillati</taxon>
        <taxon>Actinomycetota</taxon>
        <taxon>Actinomycetes</taxon>
        <taxon>Mycobacteriales</taxon>
        <taxon>Nocardiaceae</taxon>
        <taxon>Nocardia</taxon>
    </lineage>
</organism>
<dbReference type="InterPro" id="IPR022742">
    <property type="entry name" value="Hydrolase_4"/>
</dbReference>
<name>A0ABV3FUC3_9NOCA</name>
<sequence>MFTFTSADGLTIHVHTWAPSRPRVRGVVQIAHGMGEHAARYAHLAERLVAAGYAVYAADQRGHGHSIAGTPGDLGPDGWNMFVADMVALTRILRDRHPAVPLVLFAHSLGAMAAQQYLLEEAELLDGVALSGATAVDGLFENIAAAGGDLLGLFNARFQPTRTDADWISRDEAQVDAYVADPWCGFAIDEASMATLAANGVDALAKPTAVPANLPFYIMVGDRDPLNDGLRLSDLAVQRYRDAGATDITYRVYPGARHELLNELDRDEVESDLIAWIERVTG</sequence>
<dbReference type="Gene3D" id="3.40.50.1820">
    <property type="entry name" value="alpha/beta hydrolase"/>
    <property type="match status" value="1"/>
</dbReference>
<dbReference type="Pfam" id="PF12146">
    <property type="entry name" value="Hydrolase_4"/>
    <property type="match status" value="1"/>
</dbReference>
<dbReference type="Proteomes" id="UP001551695">
    <property type="component" value="Unassembled WGS sequence"/>
</dbReference>
<gene>
    <name evidence="2" type="ORF">AB0I48_14555</name>
</gene>
<dbReference type="InterPro" id="IPR029058">
    <property type="entry name" value="AB_hydrolase_fold"/>
</dbReference>